<dbReference type="GO" id="GO:0000166">
    <property type="term" value="F:nucleotide binding"/>
    <property type="evidence" value="ECO:0007669"/>
    <property type="project" value="InterPro"/>
</dbReference>
<dbReference type="RefSeq" id="WP_067381352.1">
    <property type="nucleotide sequence ID" value="NZ_CP015839.1"/>
</dbReference>
<evidence type="ECO:0000259" key="4">
    <source>
        <dbReference type="Pfam" id="PF22725"/>
    </source>
</evidence>
<dbReference type="NCBIfam" id="TIGR04380">
    <property type="entry name" value="myo_inos_iolG"/>
    <property type="match status" value="1"/>
</dbReference>
<dbReference type="GO" id="GO:0016491">
    <property type="term" value="F:oxidoreductase activity"/>
    <property type="evidence" value="ECO:0007669"/>
    <property type="project" value="UniProtKB-KW"/>
</dbReference>
<dbReference type="EMBL" id="CP015839">
    <property type="protein sequence ID" value="ANG62735.1"/>
    <property type="molecule type" value="Genomic_DNA"/>
</dbReference>
<evidence type="ECO:0000259" key="3">
    <source>
        <dbReference type="Pfam" id="PF01408"/>
    </source>
</evidence>
<dbReference type="PANTHER" id="PTHR42840">
    <property type="entry name" value="NAD(P)-BINDING ROSSMANN-FOLD SUPERFAMILY PROTEIN-RELATED"/>
    <property type="match status" value="1"/>
</dbReference>
<dbReference type="STRING" id="1821621.A8C75_09735"/>
<accession>A0A1A9EXW5</accession>
<gene>
    <name evidence="5" type="ORF">A8C75_09735</name>
</gene>
<evidence type="ECO:0000313" key="6">
    <source>
        <dbReference type="Proteomes" id="UP000078070"/>
    </source>
</evidence>
<name>A0A1A9EXW5_9GAMM</name>
<dbReference type="Pfam" id="PF01408">
    <property type="entry name" value="GFO_IDH_MocA"/>
    <property type="match status" value="1"/>
</dbReference>
<dbReference type="InterPro" id="IPR036291">
    <property type="entry name" value="NAD(P)-bd_dom_sf"/>
</dbReference>
<proteinExistence type="inferred from homology"/>
<evidence type="ECO:0000313" key="5">
    <source>
        <dbReference type="EMBL" id="ANG62735.1"/>
    </source>
</evidence>
<feature type="domain" description="Gfo/Idh/MocA-like oxidoreductase N-terminal" evidence="3">
    <location>
        <begin position="2"/>
        <end position="120"/>
    </location>
</feature>
<dbReference type="AlphaFoldDB" id="A0A1A9EXW5"/>
<keyword evidence="2" id="KW-0560">Oxidoreductase</keyword>
<dbReference type="KEGG" id="mars:A8C75_09735"/>
<reference evidence="6" key="1">
    <citation type="submission" date="2016-05" db="EMBL/GenBank/DDBJ databases">
        <authorList>
            <person name="Baek K."/>
            <person name="Yang S.-J."/>
        </authorList>
    </citation>
    <scope>NUCLEOTIDE SEQUENCE [LARGE SCALE GENOMIC DNA]</scope>
    <source>
        <strain evidence="6">ST58-10</strain>
    </source>
</reference>
<dbReference type="Gene3D" id="3.30.360.10">
    <property type="entry name" value="Dihydrodipicolinate Reductase, domain 2"/>
    <property type="match status" value="1"/>
</dbReference>
<dbReference type="Pfam" id="PF22725">
    <property type="entry name" value="GFO_IDH_MocA_C3"/>
    <property type="match status" value="1"/>
</dbReference>
<keyword evidence="6" id="KW-1185">Reference proteome</keyword>
<comment type="similarity">
    <text evidence="1">Belongs to the Gfo/Idh/MocA family.</text>
</comment>
<evidence type="ECO:0000256" key="2">
    <source>
        <dbReference type="ARBA" id="ARBA00023002"/>
    </source>
</evidence>
<feature type="domain" description="GFO/IDH/MocA-like oxidoreductase" evidence="4">
    <location>
        <begin position="128"/>
        <end position="247"/>
    </location>
</feature>
<dbReference type="InterPro" id="IPR000683">
    <property type="entry name" value="Gfo/Idh/MocA-like_OxRdtase_N"/>
</dbReference>
<dbReference type="InterPro" id="IPR055170">
    <property type="entry name" value="GFO_IDH_MocA-like_dom"/>
</dbReference>
<dbReference type="Gene3D" id="3.40.50.720">
    <property type="entry name" value="NAD(P)-binding Rossmann-like Domain"/>
    <property type="match status" value="1"/>
</dbReference>
<dbReference type="OrthoDB" id="9801953at2"/>
<organism evidence="5 6">
    <name type="scientific">Marinobacterium aestuarii</name>
    <dbReference type="NCBI Taxonomy" id="1821621"/>
    <lineage>
        <taxon>Bacteria</taxon>
        <taxon>Pseudomonadati</taxon>
        <taxon>Pseudomonadota</taxon>
        <taxon>Gammaproteobacteria</taxon>
        <taxon>Oceanospirillales</taxon>
        <taxon>Oceanospirillaceae</taxon>
        <taxon>Marinobacterium</taxon>
    </lineage>
</organism>
<dbReference type="PANTHER" id="PTHR42840:SF3">
    <property type="entry name" value="BINDING ROSSMANN FOLD OXIDOREDUCTASE, PUTATIVE (AFU_ORTHOLOGUE AFUA_2G10240)-RELATED"/>
    <property type="match status" value="1"/>
</dbReference>
<dbReference type="SUPFAM" id="SSF51735">
    <property type="entry name" value="NAD(P)-binding Rossmann-fold domains"/>
    <property type="match status" value="1"/>
</dbReference>
<sequence>MIRLALFGAGRIGQVHAFNAAAQQGVCLKYLVDPVTSTARQQLAERTGARIVEAETVFSDPSVDGVIIASSTDTHADLLLRAADAGKAVFCEKPVALDFAYVTDIVRKVEASGIACMLGFQRRYDPDFRHVRERIAQGLAGTLEHIIMTTRDPAPPPIDYVQRSGGLFLDQAIHDFDMARYLLGEEISRVYAVGGCLIDPAIGAAGDIDTAMITLTSRSGRFVQMNNCRRAAFGYDQRLEAVCSKEVLSLGNSLQNNLTIGDARGFTRSPPQNYFIERFAMAYRLEMAAFVARLRNGETPLAGIRDGLEAQRLAEAARESHRTGLPVDIAPH</sequence>
<dbReference type="Proteomes" id="UP000078070">
    <property type="component" value="Chromosome"/>
</dbReference>
<protein>
    <submittedName>
        <fullName evidence="5">Inositol 2-dehydrogenase</fullName>
    </submittedName>
</protein>
<reference evidence="5 6" key="2">
    <citation type="journal article" date="2018" name="Int. J. Syst. Evol. Microbiol.">
        <title>Marinobacterium aestuarii sp. nov., a benzene-degrading marine bacterium isolated from estuary sediment.</title>
        <authorList>
            <person name="Bae S.S."/>
            <person name="Jung J."/>
            <person name="Chung D."/>
            <person name="Baek K."/>
        </authorList>
    </citation>
    <scope>NUCLEOTIDE SEQUENCE [LARGE SCALE GENOMIC DNA]</scope>
    <source>
        <strain evidence="5 6">ST58-10</strain>
    </source>
</reference>
<dbReference type="InterPro" id="IPR030827">
    <property type="entry name" value="Myo_inos_IolG"/>
</dbReference>
<evidence type="ECO:0000256" key="1">
    <source>
        <dbReference type="ARBA" id="ARBA00010928"/>
    </source>
</evidence>
<dbReference type="SUPFAM" id="SSF55347">
    <property type="entry name" value="Glyceraldehyde-3-phosphate dehydrogenase-like, C-terminal domain"/>
    <property type="match status" value="1"/>
</dbReference>